<evidence type="ECO:0000256" key="1">
    <source>
        <dbReference type="PIRNR" id="PIRNR001365"/>
    </source>
</evidence>
<dbReference type="Pfam" id="PF00701">
    <property type="entry name" value="DHDPS"/>
    <property type="match status" value="1"/>
</dbReference>
<name>A0ABR2UZT7_9PEZI</name>
<keyword evidence="3" id="KW-1185">Reference proteome</keyword>
<accession>A0ABR2UZT7</accession>
<dbReference type="InterPro" id="IPR013785">
    <property type="entry name" value="Aldolase_TIM"/>
</dbReference>
<evidence type="ECO:0000313" key="3">
    <source>
        <dbReference type="Proteomes" id="UP001408356"/>
    </source>
</evidence>
<evidence type="ECO:0000313" key="2">
    <source>
        <dbReference type="EMBL" id="KAK9420122.1"/>
    </source>
</evidence>
<dbReference type="InterPro" id="IPR002220">
    <property type="entry name" value="DapA-like"/>
</dbReference>
<dbReference type="PANTHER" id="PTHR12128">
    <property type="entry name" value="DIHYDRODIPICOLINATE SYNTHASE"/>
    <property type="match status" value="1"/>
</dbReference>
<dbReference type="CDD" id="cd00408">
    <property type="entry name" value="DHDPS-like"/>
    <property type="match status" value="1"/>
</dbReference>
<dbReference type="SMART" id="SM01130">
    <property type="entry name" value="DHDPS"/>
    <property type="match status" value="1"/>
</dbReference>
<dbReference type="Gene3D" id="3.20.20.70">
    <property type="entry name" value="Aldolase class I"/>
    <property type="match status" value="1"/>
</dbReference>
<reference evidence="2 3" key="1">
    <citation type="journal article" date="2024" name="J. Plant Pathol.">
        <title>Sequence and assembly of the genome of Seiridium unicorne, isolate CBS 538.82, causal agent of cypress canker disease.</title>
        <authorList>
            <person name="Scali E."/>
            <person name="Rocca G.D."/>
            <person name="Danti R."/>
            <person name="Garbelotto M."/>
            <person name="Barberini S."/>
            <person name="Baroncelli R."/>
            <person name="Emiliani G."/>
        </authorList>
    </citation>
    <scope>NUCLEOTIDE SEQUENCE [LARGE SCALE GENOMIC DNA]</scope>
    <source>
        <strain evidence="2 3">BM-138-508</strain>
    </source>
</reference>
<proteinExistence type="inferred from homology"/>
<comment type="similarity">
    <text evidence="1">Belongs to the DapA family.</text>
</comment>
<sequence length="319" mass="33155">MVASDPQTPSAGVYAATVTFFKPGSQSLDLESLKRHVIRLADAGLTGIVALGSNGEAPHLDRDERNSVVKCIVDTLGAAGHADKPVIVGASAPSVQGTIALCREAKEAGGSHALVLPPSYFVAAMTPDTIYNFYMEVAAGSPIPIILYSFPAVTGGITMSSDLLIRISKGHENIVGTKFTCGDTGKLARVARAMDAKTPSQPDRPYWAVAGLADFTLQALVGGASGVVAGGANVLPKTTVKVYELYRQGKMEEAIKVQSLLSEGDWPHTSAGIAGTKAVLQEAFGYGGPPRLPLGVVSTQVANAVVASMQECLRYEGTI</sequence>
<evidence type="ECO:0008006" key="4">
    <source>
        <dbReference type="Google" id="ProtNLM"/>
    </source>
</evidence>
<keyword evidence="1" id="KW-0456">Lyase</keyword>
<dbReference type="EMBL" id="JARVKF010000257">
    <property type="protein sequence ID" value="KAK9420122.1"/>
    <property type="molecule type" value="Genomic_DNA"/>
</dbReference>
<protein>
    <recommendedName>
        <fullName evidence="4">Dihydrodipicolinate synthase</fullName>
    </recommendedName>
</protein>
<dbReference type="PANTHER" id="PTHR12128:SF24">
    <property type="entry name" value="DIHYDRODIPICOLINATE SYNTHETASE FAMILY PROTEIN (AFU_ORTHOLOGUE AFUA_3G11920)"/>
    <property type="match status" value="1"/>
</dbReference>
<gene>
    <name evidence="2" type="ORF">SUNI508_06650</name>
</gene>
<dbReference type="SUPFAM" id="SSF51569">
    <property type="entry name" value="Aldolase"/>
    <property type="match status" value="1"/>
</dbReference>
<dbReference type="PIRSF" id="PIRSF001365">
    <property type="entry name" value="DHDPS"/>
    <property type="match status" value="1"/>
</dbReference>
<organism evidence="2 3">
    <name type="scientific">Seiridium unicorne</name>
    <dbReference type="NCBI Taxonomy" id="138068"/>
    <lineage>
        <taxon>Eukaryota</taxon>
        <taxon>Fungi</taxon>
        <taxon>Dikarya</taxon>
        <taxon>Ascomycota</taxon>
        <taxon>Pezizomycotina</taxon>
        <taxon>Sordariomycetes</taxon>
        <taxon>Xylariomycetidae</taxon>
        <taxon>Amphisphaeriales</taxon>
        <taxon>Sporocadaceae</taxon>
        <taxon>Seiridium</taxon>
    </lineage>
</organism>
<dbReference type="PRINTS" id="PR00146">
    <property type="entry name" value="DHPICSNTHASE"/>
</dbReference>
<comment type="caution">
    <text evidence="2">The sequence shown here is derived from an EMBL/GenBank/DDBJ whole genome shotgun (WGS) entry which is preliminary data.</text>
</comment>
<dbReference type="Proteomes" id="UP001408356">
    <property type="component" value="Unassembled WGS sequence"/>
</dbReference>